<proteinExistence type="predicted"/>
<keyword evidence="2" id="KW-1185">Reference proteome</keyword>
<evidence type="ECO:0000313" key="1">
    <source>
        <dbReference type="EMBL" id="SOD99525.1"/>
    </source>
</evidence>
<dbReference type="Pfam" id="PF13279">
    <property type="entry name" value="4HBT_2"/>
    <property type="match status" value="1"/>
</dbReference>
<dbReference type="EMBL" id="OCNJ01000009">
    <property type="protein sequence ID" value="SOD99525.1"/>
    <property type="molecule type" value="Genomic_DNA"/>
</dbReference>
<dbReference type="CDD" id="cd00586">
    <property type="entry name" value="4HBT"/>
    <property type="match status" value="1"/>
</dbReference>
<dbReference type="SUPFAM" id="SSF54637">
    <property type="entry name" value="Thioesterase/thiol ester dehydrase-isomerase"/>
    <property type="match status" value="1"/>
</dbReference>
<dbReference type="Proteomes" id="UP000219621">
    <property type="component" value="Unassembled WGS sequence"/>
</dbReference>
<dbReference type="InterPro" id="IPR029069">
    <property type="entry name" value="HotDog_dom_sf"/>
</dbReference>
<reference evidence="1 2" key="1">
    <citation type="submission" date="2017-09" db="EMBL/GenBank/DDBJ databases">
        <authorList>
            <person name="Ehlers B."/>
            <person name="Leendertz F.H."/>
        </authorList>
    </citation>
    <scope>NUCLEOTIDE SEQUENCE [LARGE SCALE GENOMIC DNA]</scope>
    <source>
        <strain evidence="1 2">USBA 140</strain>
    </source>
</reference>
<dbReference type="Gene3D" id="3.10.129.10">
    <property type="entry name" value="Hotdog Thioesterase"/>
    <property type="match status" value="1"/>
</dbReference>
<evidence type="ECO:0000313" key="2">
    <source>
        <dbReference type="Proteomes" id="UP000219621"/>
    </source>
</evidence>
<organism evidence="1 2">
    <name type="scientific">Caenispirillum bisanense</name>
    <dbReference type="NCBI Taxonomy" id="414052"/>
    <lineage>
        <taxon>Bacteria</taxon>
        <taxon>Pseudomonadati</taxon>
        <taxon>Pseudomonadota</taxon>
        <taxon>Alphaproteobacteria</taxon>
        <taxon>Rhodospirillales</taxon>
        <taxon>Novispirillaceae</taxon>
        <taxon>Caenispirillum</taxon>
    </lineage>
</organism>
<sequence length="139" mass="15162">MAYVRPIRIEFAHCDPAGIVFYPRYFEMTNSVVETFFADVLGYPFARIVMEMGCGVPTVRLETDFRAPSRLGEVVDFTLVAVRLGRSSVTFRITAARDGAVRMTTTATLAWVGPDGRAAPWPEDLATGLTAALEEGPAA</sequence>
<dbReference type="RefSeq" id="WP_097280715.1">
    <property type="nucleotide sequence ID" value="NZ_OCNJ01000009.1"/>
</dbReference>
<name>A0A286GVF5_9PROT</name>
<dbReference type="AlphaFoldDB" id="A0A286GVF5"/>
<accession>A0A286GVF5</accession>
<dbReference type="OrthoDB" id="7204167at2"/>
<protein>
    <submittedName>
        <fullName evidence="1">4-hydroxybenzoyl-CoA thioesterase</fullName>
    </submittedName>
</protein>
<gene>
    <name evidence="1" type="ORF">SAMN05421508_10946</name>
</gene>